<feature type="compositionally biased region" description="Basic residues" evidence="1">
    <location>
        <begin position="108"/>
        <end position="122"/>
    </location>
</feature>
<keyword evidence="4" id="KW-1185">Reference proteome</keyword>
<dbReference type="GO" id="GO:0003676">
    <property type="term" value="F:nucleic acid binding"/>
    <property type="evidence" value="ECO:0007669"/>
    <property type="project" value="InterPro"/>
</dbReference>
<dbReference type="AlphaFoldDB" id="A0A8X6W3N3"/>
<name>A0A8X6W3N3_TRICX</name>
<feature type="domain" description="CCHC-type" evidence="2">
    <location>
        <begin position="377"/>
        <end position="395"/>
    </location>
</feature>
<dbReference type="SMART" id="SM00343">
    <property type="entry name" value="ZnF_C2HC"/>
    <property type="match status" value="2"/>
</dbReference>
<evidence type="ECO:0000259" key="2">
    <source>
        <dbReference type="SMART" id="SM00343"/>
    </source>
</evidence>
<gene>
    <name evidence="3" type="primary">ORF1</name>
    <name evidence="3" type="ORF">TNCV_241911</name>
</gene>
<dbReference type="EMBL" id="BMAU01021381">
    <property type="protein sequence ID" value="GFY27725.1"/>
    <property type="molecule type" value="Genomic_DNA"/>
</dbReference>
<dbReference type="Pfam" id="PF07530">
    <property type="entry name" value="PRE_C2HC"/>
    <property type="match status" value="1"/>
</dbReference>
<dbReference type="Proteomes" id="UP000887159">
    <property type="component" value="Unassembled WGS sequence"/>
</dbReference>
<evidence type="ECO:0000313" key="3">
    <source>
        <dbReference type="EMBL" id="GFY27725.1"/>
    </source>
</evidence>
<accession>A0A8X6W3N3</accession>
<organism evidence="3 4">
    <name type="scientific">Trichonephila clavipes</name>
    <name type="common">Golden silk orbweaver</name>
    <name type="synonym">Nephila clavipes</name>
    <dbReference type="NCBI Taxonomy" id="2585209"/>
    <lineage>
        <taxon>Eukaryota</taxon>
        <taxon>Metazoa</taxon>
        <taxon>Ecdysozoa</taxon>
        <taxon>Arthropoda</taxon>
        <taxon>Chelicerata</taxon>
        <taxon>Arachnida</taxon>
        <taxon>Araneae</taxon>
        <taxon>Araneomorphae</taxon>
        <taxon>Entelegynae</taxon>
        <taxon>Araneoidea</taxon>
        <taxon>Nephilidae</taxon>
        <taxon>Trichonephila</taxon>
    </lineage>
</organism>
<dbReference type="InterPro" id="IPR006579">
    <property type="entry name" value="Pre_C2HC_dom"/>
</dbReference>
<protein>
    <submittedName>
        <fullName evidence="3">Nucleic-acid-binding protein from transposon X-element</fullName>
    </submittedName>
</protein>
<dbReference type="InterPro" id="IPR001878">
    <property type="entry name" value="Znf_CCHC"/>
</dbReference>
<feature type="region of interest" description="Disordered" evidence="1">
    <location>
        <begin position="91"/>
        <end position="131"/>
    </location>
</feature>
<feature type="domain" description="CCHC-type" evidence="2">
    <location>
        <begin position="335"/>
        <end position="351"/>
    </location>
</feature>
<evidence type="ECO:0000313" key="4">
    <source>
        <dbReference type="Proteomes" id="UP000887159"/>
    </source>
</evidence>
<proteinExistence type="predicted"/>
<dbReference type="GO" id="GO:0008270">
    <property type="term" value="F:zinc ion binding"/>
    <property type="evidence" value="ECO:0007669"/>
    <property type="project" value="InterPro"/>
</dbReference>
<evidence type="ECO:0000256" key="1">
    <source>
        <dbReference type="SAM" id="MobiDB-lite"/>
    </source>
</evidence>
<sequence length="509" mass="58183">MSDISDFMDFSPTRQSKVAACEKLRDTVHSISAMHSSISEGARTPTKKNSFLELYQMTSYDLAKKKDELVSELKTLPPCTRDDCKEHKIPPIVEDSNVSESTLDKTNHNVKKKKQNKKRKNRTKESSEEFIFPKKTARPVSPISTQDPIETKNNFSDLEQDVEHPLPTNENVISETITPPTKPPYPVMLKIKDNFRDQMKLIINKFPNLRNRIVGDVVKMFSNDHEERRFLIQFLKTDIDFEFYVIDVKKDKPIKAVIKGLPNSSKTDDITSDLADVGFKIESCIQLTSKRTKKPLPFFLIILPRNAHNSKIFDLTHLSYLQVRVEGYLVRGITQCFNCNNFYHTAANCPMQPRCLKCGKNHATRNCLIKERQENPFCINCQDYGHSACYTKCPKFPQPKKGTPFGDPKKKRNFASKWIKEGISFANVVSGEVPNQIPIDDKKEDSPHGFLSQDSNNTSDLTQVLELFQIISNLVKKNPKILDLLTKFKKANSDEEKTCLLAEAIMDKV</sequence>
<comment type="caution">
    <text evidence="3">The sequence shown here is derived from an EMBL/GenBank/DDBJ whole genome shotgun (WGS) entry which is preliminary data.</text>
</comment>
<reference evidence="3" key="1">
    <citation type="submission" date="2020-08" db="EMBL/GenBank/DDBJ databases">
        <title>Multicomponent nature underlies the extraordinary mechanical properties of spider dragline silk.</title>
        <authorList>
            <person name="Kono N."/>
            <person name="Nakamura H."/>
            <person name="Mori M."/>
            <person name="Yoshida Y."/>
            <person name="Ohtoshi R."/>
            <person name="Malay A.D."/>
            <person name="Moran D.A.P."/>
            <person name="Tomita M."/>
            <person name="Numata K."/>
            <person name="Arakawa K."/>
        </authorList>
    </citation>
    <scope>NUCLEOTIDE SEQUENCE</scope>
</reference>